<protein>
    <submittedName>
        <fullName evidence="2">Anti-sigma regulatory factor (Ser/Thr protein kinase)</fullName>
    </submittedName>
</protein>
<dbReference type="Gene3D" id="3.30.565.10">
    <property type="entry name" value="Histidine kinase-like ATPase, C-terminal domain"/>
    <property type="match status" value="1"/>
</dbReference>
<dbReference type="InterPro" id="IPR036457">
    <property type="entry name" value="PPM-type-like_dom_sf"/>
</dbReference>
<evidence type="ECO:0000313" key="3">
    <source>
        <dbReference type="Proteomes" id="UP000182894"/>
    </source>
</evidence>
<dbReference type="PANTHER" id="PTHR35801:SF1">
    <property type="entry name" value="PHOSPHOSERINE PHOSPHATASE RSBX"/>
    <property type="match status" value="1"/>
</dbReference>
<dbReference type="InterPro" id="IPR003594">
    <property type="entry name" value="HATPase_dom"/>
</dbReference>
<dbReference type="GO" id="GO:0016301">
    <property type="term" value="F:kinase activity"/>
    <property type="evidence" value="ECO:0007669"/>
    <property type="project" value="UniProtKB-KW"/>
</dbReference>
<accession>A0A1G8MA22</accession>
<keyword evidence="3" id="KW-1185">Reference proteome</keyword>
<dbReference type="Proteomes" id="UP000182894">
    <property type="component" value="Unassembled WGS sequence"/>
</dbReference>
<dbReference type="SUPFAM" id="SSF81606">
    <property type="entry name" value="PP2C-like"/>
    <property type="match status" value="1"/>
</dbReference>
<organism evidence="2 3">
    <name type="scientific">Pseudomonas abietaniphila</name>
    <dbReference type="NCBI Taxonomy" id="89065"/>
    <lineage>
        <taxon>Bacteria</taxon>
        <taxon>Pseudomonadati</taxon>
        <taxon>Pseudomonadota</taxon>
        <taxon>Gammaproteobacteria</taxon>
        <taxon>Pseudomonadales</taxon>
        <taxon>Pseudomonadaceae</taxon>
        <taxon>Pseudomonas</taxon>
    </lineage>
</organism>
<gene>
    <name evidence="2" type="ORF">SAMN05216605_115129</name>
</gene>
<dbReference type="EMBL" id="FNCO01000015">
    <property type="protein sequence ID" value="SDI64784.1"/>
    <property type="molecule type" value="Genomic_DNA"/>
</dbReference>
<dbReference type="Gene3D" id="3.60.40.10">
    <property type="entry name" value="PPM-type phosphatase domain"/>
    <property type="match status" value="1"/>
</dbReference>
<name>A0A1G8MA22_9PSED</name>
<reference evidence="3" key="1">
    <citation type="submission" date="2016-10" db="EMBL/GenBank/DDBJ databases">
        <authorList>
            <person name="Varghese N."/>
            <person name="Submissions S."/>
        </authorList>
    </citation>
    <scope>NUCLEOTIDE SEQUENCE [LARGE SCALE GENOMIC DNA]</scope>
    <source>
        <strain evidence="3">ATCC 700689</strain>
    </source>
</reference>
<evidence type="ECO:0000259" key="1">
    <source>
        <dbReference type="Pfam" id="PF13581"/>
    </source>
</evidence>
<evidence type="ECO:0000313" key="2">
    <source>
        <dbReference type="EMBL" id="SDI64784.1"/>
    </source>
</evidence>
<dbReference type="STRING" id="89065.SAMN05216605_115129"/>
<dbReference type="InterPro" id="IPR036890">
    <property type="entry name" value="HATPase_C_sf"/>
</dbReference>
<dbReference type="PANTHER" id="PTHR35801">
    <property type="entry name" value="PHOSPHOSERINE PHOSPHATASE RSBX"/>
    <property type="match status" value="1"/>
</dbReference>
<dbReference type="RefSeq" id="WP_208605195.1">
    <property type="nucleotide sequence ID" value="NZ_FNCO01000015.1"/>
</dbReference>
<dbReference type="AlphaFoldDB" id="A0A1G8MA22"/>
<sequence>MDLRLHSSLTHVLPIEDSSQVGFARRTAQKLAEQSGFDATDAGRVALVVTEVASNILKHASNGELHLRVLPGSASGIEVIAIDRGKGFDLQDCMADGFSTRGTQGIGLGSMLRQAQVFDVHTDASGTVLLTRFYPRGATIKDLRVGVTQHSLHDDPACGDVWELAIKGSHVSILMIDGLGHGPEAEDAAKAGATAFNREPFADPGVLLEEIHHDMRGTRGGAVAVTQFNAEQDRLRFIGIGNIGATLIGEDKPRGLASHPGIVGLQYRKVPVVDYAECTGKLLILYSDGLQSRWNLRDYPGLMYRHPAIIAAVLHRDFCRGRDDVTVLVIALEMLDD</sequence>
<proteinExistence type="predicted"/>
<keyword evidence="2" id="KW-0418">Kinase</keyword>
<dbReference type="Pfam" id="PF13581">
    <property type="entry name" value="HATPase_c_2"/>
    <property type="match status" value="1"/>
</dbReference>
<dbReference type="InterPro" id="IPR039248">
    <property type="entry name" value="Ptase_RsbX"/>
</dbReference>
<dbReference type="SUPFAM" id="SSF55874">
    <property type="entry name" value="ATPase domain of HSP90 chaperone/DNA topoisomerase II/histidine kinase"/>
    <property type="match status" value="1"/>
</dbReference>
<feature type="domain" description="Histidine kinase/HSP90-like ATPase" evidence="1">
    <location>
        <begin position="19"/>
        <end position="130"/>
    </location>
</feature>
<keyword evidence="2" id="KW-0808">Transferase</keyword>